<sequence>MFLIRRHVRLSRHGAAHALEYRLRPRAWRAAPEDAARTGRIALPSSVESPLWFPRLRREPASQQLVVSLQHGARALALRDVRNGAPQSTCNRLTCGNVLRSTGVLWQAIKNRRMFLVASQAIRFRHAIPPFHAYEVKSQMIYWDGPWVYFLHQFQDPTTGKQFAEGLARVMLKQHGEMVSFEKLIAEIYDGSIPPQPTQPPDVVKGFLEWDAASRSSMERAQEKEETMIRESPAPAKPEKLGARIWMEMQRSMNRP</sequence>
<protein>
    <submittedName>
        <fullName evidence="2">Unnamed protein product</fullName>
    </submittedName>
</protein>
<evidence type="ECO:0000313" key="3">
    <source>
        <dbReference type="Proteomes" id="UP001165083"/>
    </source>
</evidence>
<evidence type="ECO:0000256" key="1">
    <source>
        <dbReference type="SAM" id="MobiDB-lite"/>
    </source>
</evidence>
<gene>
    <name evidence="2" type="ORF">Plil01_000075900</name>
</gene>
<organism evidence="2 3">
    <name type="scientific">Phytophthora lilii</name>
    <dbReference type="NCBI Taxonomy" id="2077276"/>
    <lineage>
        <taxon>Eukaryota</taxon>
        <taxon>Sar</taxon>
        <taxon>Stramenopiles</taxon>
        <taxon>Oomycota</taxon>
        <taxon>Peronosporomycetes</taxon>
        <taxon>Peronosporales</taxon>
        <taxon>Peronosporaceae</taxon>
        <taxon>Phytophthora</taxon>
    </lineage>
</organism>
<dbReference type="PANTHER" id="PTHR12475">
    <property type="match status" value="1"/>
</dbReference>
<dbReference type="OrthoDB" id="265761at2759"/>
<dbReference type="Proteomes" id="UP001165083">
    <property type="component" value="Unassembled WGS sequence"/>
</dbReference>
<dbReference type="InterPro" id="IPR051490">
    <property type="entry name" value="THEM6_lcsJ_thioesterase"/>
</dbReference>
<reference evidence="2" key="1">
    <citation type="submission" date="2023-04" db="EMBL/GenBank/DDBJ databases">
        <title>Phytophthora lilii NBRC 32176.</title>
        <authorList>
            <person name="Ichikawa N."/>
            <person name="Sato H."/>
            <person name="Tonouchi N."/>
        </authorList>
    </citation>
    <scope>NUCLEOTIDE SEQUENCE</scope>
    <source>
        <strain evidence="2">NBRC 32176</strain>
    </source>
</reference>
<name>A0A9W6WN02_9STRA</name>
<feature type="compositionally biased region" description="Basic and acidic residues" evidence="1">
    <location>
        <begin position="217"/>
        <end position="229"/>
    </location>
</feature>
<dbReference type="PANTHER" id="PTHR12475:SF4">
    <property type="entry name" value="PROTEIN THEM6"/>
    <property type="match status" value="1"/>
</dbReference>
<comment type="caution">
    <text evidence="2">The sequence shown here is derived from an EMBL/GenBank/DDBJ whole genome shotgun (WGS) entry which is preliminary data.</text>
</comment>
<dbReference type="Pfam" id="PF13279">
    <property type="entry name" value="4HBT_2"/>
    <property type="match status" value="1"/>
</dbReference>
<dbReference type="InterPro" id="IPR029069">
    <property type="entry name" value="HotDog_dom_sf"/>
</dbReference>
<proteinExistence type="predicted"/>
<keyword evidence="3" id="KW-1185">Reference proteome</keyword>
<feature type="region of interest" description="Disordered" evidence="1">
    <location>
        <begin position="216"/>
        <end position="241"/>
    </location>
</feature>
<dbReference type="EMBL" id="BSXW01000021">
    <property type="protein sequence ID" value="GMF09895.1"/>
    <property type="molecule type" value="Genomic_DNA"/>
</dbReference>
<dbReference type="SUPFAM" id="SSF54637">
    <property type="entry name" value="Thioesterase/thiol ester dehydrase-isomerase"/>
    <property type="match status" value="1"/>
</dbReference>
<accession>A0A9W6WN02</accession>
<dbReference type="AlphaFoldDB" id="A0A9W6WN02"/>
<evidence type="ECO:0000313" key="2">
    <source>
        <dbReference type="EMBL" id="GMF09895.1"/>
    </source>
</evidence>